<organism evidence="1 2">
    <name type="scientific">Oryza sativa subsp. japonica</name>
    <name type="common">Rice</name>
    <dbReference type="NCBI Taxonomy" id="39947"/>
    <lineage>
        <taxon>Eukaryota</taxon>
        <taxon>Viridiplantae</taxon>
        <taxon>Streptophyta</taxon>
        <taxon>Embryophyta</taxon>
        <taxon>Tracheophyta</taxon>
        <taxon>Spermatophyta</taxon>
        <taxon>Magnoliopsida</taxon>
        <taxon>Liliopsida</taxon>
        <taxon>Poales</taxon>
        <taxon>Poaceae</taxon>
        <taxon>BOP clade</taxon>
        <taxon>Oryzoideae</taxon>
        <taxon>Oryzeae</taxon>
        <taxon>Oryzinae</taxon>
        <taxon>Oryza</taxon>
        <taxon>Oryza sativa</taxon>
    </lineage>
</organism>
<gene>
    <name evidence="1" type="primary">P0576F08.11</name>
</gene>
<reference evidence="2" key="1">
    <citation type="journal article" date="2005" name="Nature">
        <title>The map-based sequence of the rice genome.</title>
        <authorList>
            <consortium name="International rice genome sequencing project (IRGSP)"/>
            <person name="Matsumoto T."/>
            <person name="Wu J."/>
            <person name="Kanamori H."/>
            <person name="Katayose Y."/>
            <person name="Fujisawa M."/>
            <person name="Namiki N."/>
            <person name="Mizuno H."/>
            <person name="Yamamoto K."/>
            <person name="Antonio B.A."/>
            <person name="Baba T."/>
            <person name="Sakata K."/>
            <person name="Nagamura Y."/>
            <person name="Aoki H."/>
            <person name="Arikawa K."/>
            <person name="Arita K."/>
            <person name="Bito T."/>
            <person name="Chiden Y."/>
            <person name="Fujitsuka N."/>
            <person name="Fukunaka R."/>
            <person name="Hamada M."/>
            <person name="Harada C."/>
            <person name="Hayashi A."/>
            <person name="Hijishita S."/>
            <person name="Honda M."/>
            <person name="Hosokawa S."/>
            <person name="Ichikawa Y."/>
            <person name="Idonuma A."/>
            <person name="Iijima M."/>
            <person name="Ikeda M."/>
            <person name="Ikeno M."/>
            <person name="Ito K."/>
            <person name="Ito S."/>
            <person name="Ito T."/>
            <person name="Ito Y."/>
            <person name="Ito Y."/>
            <person name="Iwabuchi A."/>
            <person name="Kamiya K."/>
            <person name="Karasawa W."/>
            <person name="Kurita K."/>
            <person name="Katagiri S."/>
            <person name="Kikuta A."/>
            <person name="Kobayashi H."/>
            <person name="Kobayashi N."/>
            <person name="Machita K."/>
            <person name="Maehara T."/>
            <person name="Masukawa M."/>
            <person name="Mizubayashi T."/>
            <person name="Mukai Y."/>
            <person name="Nagasaki H."/>
            <person name="Nagata Y."/>
            <person name="Naito S."/>
            <person name="Nakashima M."/>
            <person name="Nakama Y."/>
            <person name="Nakamichi Y."/>
            <person name="Nakamura M."/>
            <person name="Meguro A."/>
            <person name="Negishi M."/>
            <person name="Ohta I."/>
            <person name="Ohta T."/>
            <person name="Okamoto M."/>
            <person name="Ono N."/>
            <person name="Saji S."/>
            <person name="Sakaguchi M."/>
            <person name="Sakai K."/>
            <person name="Shibata M."/>
            <person name="Shimokawa T."/>
            <person name="Song J."/>
            <person name="Takazaki Y."/>
            <person name="Terasawa K."/>
            <person name="Tsugane M."/>
            <person name="Tsuji K."/>
            <person name="Ueda S."/>
            <person name="Waki K."/>
            <person name="Yamagata H."/>
            <person name="Yamamoto M."/>
            <person name="Yamamoto S."/>
            <person name="Yamane H."/>
            <person name="Yoshiki S."/>
            <person name="Yoshihara R."/>
            <person name="Yukawa K."/>
            <person name="Zhong H."/>
            <person name="Yano M."/>
            <person name="Yuan Q."/>
            <person name="Ouyang S."/>
            <person name="Liu J."/>
            <person name="Jones K.M."/>
            <person name="Gansberger K."/>
            <person name="Moffat K."/>
            <person name="Hill J."/>
            <person name="Bera J."/>
            <person name="Fadrosh D."/>
            <person name="Jin S."/>
            <person name="Johri S."/>
            <person name="Kim M."/>
            <person name="Overton L."/>
            <person name="Reardon M."/>
            <person name="Tsitrin T."/>
            <person name="Vuong H."/>
            <person name="Weaver B."/>
            <person name="Ciecko A."/>
            <person name="Tallon L."/>
            <person name="Jackson J."/>
            <person name="Pai G."/>
            <person name="Aken S.V."/>
            <person name="Utterback T."/>
            <person name="Reidmuller S."/>
            <person name="Feldblyum T."/>
            <person name="Hsiao J."/>
            <person name="Zismann V."/>
            <person name="Iobst S."/>
            <person name="de Vazeille A.R."/>
            <person name="Buell C.R."/>
            <person name="Ying K."/>
            <person name="Li Y."/>
            <person name="Lu T."/>
            <person name="Huang Y."/>
            <person name="Zhao Q."/>
            <person name="Feng Q."/>
            <person name="Zhang L."/>
            <person name="Zhu J."/>
            <person name="Weng Q."/>
            <person name="Mu J."/>
            <person name="Lu Y."/>
            <person name="Fan D."/>
            <person name="Liu Y."/>
            <person name="Guan J."/>
            <person name="Zhang Y."/>
            <person name="Yu S."/>
            <person name="Liu X."/>
            <person name="Zhang Y."/>
            <person name="Hong G."/>
            <person name="Han B."/>
            <person name="Choisne N."/>
            <person name="Demange N."/>
            <person name="Orjeda G."/>
            <person name="Samain S."/>
            <person name="Cattolico L."/>
            <person name="Pelletier E."/>
            <person name="Couloux A."/>
            <person name="Segurens B."/>
            <person name="Wincker P."/>
            <person name="D'Hont A."/>
            <person name="Scarpelli C."/>
            <person name="Weissenbach J."/>
            <person name="Salanoubat M."/>
            <person name="Quetier F."/>
            <person name="Yu Y."/>
            <person name="Kim H.R."/>
            <person name="Rambo T."/>
            <person name="Currie J."/>
            <person name="Collura K."/>
            <person name="Luo M."/>
            <person name="Yang T."/>
            <person name="Ammiraju J.S.S."/>
            <person name="Engler F."/>
            <person name="Soderlund C."/>
            <person name="Wing R.A."/>
            <person name="Palmer L.E."/>
            <person name="de la Bastide M."/>
            <person name="Spiegel L."/>
            <person name="Nascimento L."/>
            <person name="Zutavern T."/>
            <person name="O'Shaughnessy A."/>
            <person name="Dike S."/>
            <person name="Dedhia N."/>
            <person name="Preston R."/>
            <person name="Balija V."/>
            <person name="McCombie W.R."/>
            <person name="Chow T."/>
            <person name="Chen H."/>
            <person name="Chung M."/>
            <person name="Chen C."/>
            <person name="Shaw J."/>
            <person name="Wu H."/>
            <person name="Hsiao K."/>
            <person name="Chao Y."/>
            <person name="Chu M."/>
            <person name="Cheng C."/>
            <person name="Hour A."/>
            <person name="Lee P."/>
            <person name="Lin S."/>
            <person name="Lin Y."/>
            <person name="Liou J."/>
            <person name="Liu S."/>
            <person name="Hsing Y."/>
            <person name="Raghuvanshi S."/>
            <person name="Mohanty A."/>
            <person name="Bharti A.K."/>
            <person name="Gaur A."/>
            <person name="Gupta V."/>
            <person name="Kumar D."/>
            <person name="Ravi V."/>
            <person name="Vij S."/>
            <person name="Kapur A."/>
            <person name="Khurana P."/>
            <person name="Khurana P."/>
            <person name="Khurana J.P."/>
            <person name="Tyagi A.K."/>
            <person name="Gaikwad K."/>
            <person name="Singh A."/>
            <person name="Dalal V."/>
            <person name="Srivastava S."/>
            <person name="Dixit A."/>
            <person name="Pal A.K."/>
            <person name="Ghazi I.A."/>
            <person name="Yadav M."/>
            <person name="Pandit A."/>
            <person name="Bhargava A."/>
            <person name="Sureshbabu K."/>
            <person name="Batra K."/>
            <person name="Sharma T.R."/>
            <person name="Mohapatra T."/>
            <person name="Singh N.K."/>
            <person name="Messing J."/>
            <person name="Nelson A.B."/>
            <person name="Fuks G."/>
            <person name="Kavchok S."/>
            <person name="Keizer G."/>
            <person name="Linton E."/>
            <person name="Llaca V."/>
            <person name="Song R."/>
            <person name="Tanyolac B."/>
            <person name="Young S."/>
            <person name="Ho-Il K."/>
            <person name="Hahn J.H."/>
            <person name="Sangsakoo G."/>
            <person name="Vanavichit A."/>
            <person name="de Mattos Luiz.A.T."/>
            <person name="Zimmer P.D."/>
            <person name="Malone G."/>
            <person name="Dellagostin O."/>
            <person name="de Oliveira A.C."/>
            <person name="Bevan M."/>
            <person name="Bancroft I."/>
            <person name="Minx P."/>
            <person name="Cordum H."/>
            <person name="Wilson R."/>
            <person name="Cheng Z."/>
            <person name="Jin W."/>
            <person name="Jiang J."/>
            <person name="Leong S.A."/>
            <person name="Iwama H."/>
            <person name="Gojobori T."/>
            <person name="Itoh T."/>
            <person name="Niimura Y."/>
            <person name="Fujii Y."/>
            <person name="Habara T."/>
            <person name="Sakai H."/>
            <person name="Sato Y."/>
            <person name="Wilson G."/>
            <person name="Kumar K."/>
            <person name="McCouch S."/>
            <person name="Juretic N."/>
            <person name="Hoen D."/>
            <person name="Wright S."/>
            <person name="Bruskiewich R."/>
            <person name="Bureau T."/>
            <person name="Miyao A."/>
            <person name="Hirochika H."/>
            <person name="Nishikawa T."/>
            <person name="Kadowaki K."/>
            <person name="Sugiura M."/>
            <person name="Burr B."/>
            <person name="Sasaki T."/>
        </authorList>
    </citation>
    <scope>NUCLEOTIDE SEQUENCE [LARGE SCALE GENOMIC DNA]</scope>
    <source>
        <strain evidence="2">cv. Nipponbare</strain>
    </source>
</reference>
<evidence type="ECO:0000313" key="2">
    <source>
        <dbReference type="Proteomes" id="UP000000763"/>
    </source>
</evidence>
<accession>Q6Z6Z2</accession>
<dbReference type="EMBL" id="AP004886">
    <property type="protein sequence ID" value="BAD07979.1"/>
    <property type="molecule type" value="Genomic_DNA"/>
</dbReference>
<reference evidence="2" key="2">
    <citation type="journal article" date="2008" name="Nucleic Acids Res.">
        <title>The rice annotation project database (RAP-DB): 2008 update.</title>
        <authorList>
            <consortium name="The rice annotation project (RAP)"/>
        </authorList>
    </citation>
    <scope>GENOME REANNOTATION</scope>
    <source>
        <strain evidence="2">cv. Nipponbare</strain>
    </source>
</reference>
<proteinExistence type="predicted"/>
<dbReference type="AlphaFoldDB" id="Q6Z6Z2"/>
<name>Q6Z6Z2_ORYSJ</name>
<protein>
    <submittedName>
        <fullName evidence="1">Uncharacterized protein</fullName>
    </submittedName>
</protein>
<sequence>MAVVQLGRGETCREVGPDRRWQRPEVRNAIKTLHGLKPFPQLNGWVVKHSSNSCENGLPNMPFI</sequence>
<evidence type="ECO:0000313" key="1">
    <source>
        <dbReference type="EMBL" id="BAD07979.1"/>
    </source>
</evidence>
<dbReference type="Proteomes" id="UP000000763">
    <property type="component" value="Chromosome 2"/>
</dbReference>